<dbReference type="GO" id="GO:0003677">
    <property type="term" value="F:DNA binding"/>
    <property type="evidence" value="ECO:0007669"/>
    <property type="project" value="InterPro"/>
</dbReference>
<evidence type="ECO:0000313" key="1">
    <source>
        <dbReference type="EMBL" id="TAA27651.1"/>
    </source>
</evidence>
<comment type="caution">
    <text evidence="1">The sequence shown here is derived from an EMBL/GenBank/DDBJ whole genome shotgun (WGS) entry which is preliminary data.</text>
</comment>
<organism evidence="1 2">
    <name type="scientific">Pseudoxanthomonas winnipegensis</name>
    <dbReference type="NCBI Taxonomy" id="2480810"/>
    <lineage>
        <taxon>Bacteria</taxon>
        <taxon>Pseudomonadati</taxon>
        <taxon>Pseudomonadota</taxon>
        <taxon>Gammaproteobacteria</taxon>
        <taxon>Lysobacterales</taxon>
        <taxon>Lysobacteraceae</taxon>
        <taxon>Pseudoxanthomonas</taxon>
    </lineage>
</organism>
<name>A0A4Q8LEQ7_9GAMM</name>
<dbReference type="Pfam" id="PF06892">
    <property type="entry name" value="Phage_CP76"/>
    <property type="match status" value="1"/>
</dbReference>
<gene>
    <name evidence="1" type="ORF">EA661_12910</name>
</gene>
<sequence>MNIVDSAHATVHAYPGGSESLAPRLGMSAAVLRSKVNPNNTTHHLSLVEADQLIGLTGDHRMLHDLAQAHGYVLQAMPAEVQDDATVMELVLDLHAANGEFARELHDALADEIITGNEMSELAKDCHGSMHAAVLLLRKLREMSKARSVRHG</sequence>
<dbReference type="RefSeq" id="WP_130519378.1">
    <property type="nucleotide sequence ID" value="NZ_SHMB01000005.1"/>
</dbReference>
<dbReference type="InterPro" id="IPR009679">
    <property type="entry name" value="Phage_186_CII-like"/>
</dbReference>
<evidence type="ECO:0000313" key="2">
    <source>
        <dbReference type="Proteomes" id="UP000291286"/>
    </source>
</evidence>
<reference evidence="1 2" key="1">
    <citation type="submission" date="2019-02" db="EMBL/GenBank/DDBJ databases">
        <title>WGS of Pseudoxanthomonas species novum from clinical isolates.</title>
        <authorList>
            <person name="Bernier A.-M."/>
            <person name="Bernard K."/>
            <person name="Vachon A."/>
        </authorList>
    </citation>
    <scope>NUCLEOTIDE SEQUENCE [LARGE SCALE GENOMIC DNA]</scope>
    <source>
        <strain evidence="1 2">NML171202</strain>
    </source>
</reference>
<protein>
    <recommendedName>
        <fullName evidence="3">Phage regulatory protein CII (CP76)</fullName>
    </recommendedName>
</protein>
<accession>A0A4Q8LEQ7</accession>
<dbReference type="EMBL" id="SHMB01000005">
    <property type="protein sequence ID" value="TAA27651.1"/>
    <property type="molecule type" value="Genomic_DNA"/>
</dbReference>
<dbReference type="AlphaFoldDB" id="A0A4Q8LEQ7"/>
<dbReference type="Proteomes" id="UP000291286">
    <property type="component" value="Unassembled WGS sequence"/>
</dbReference>
<evidence type="ECO:0008006" key="3">
    <source>
        <dbReference type="Google" id="ProtNLM"/>
    </source>
</evidence>
<proteinExistence type="predicted"/>